<feature type="compositionally biased region" description="Polar residues" evidence="1">
    <location>
        <begin position="1"/>
        <end position="11"/>
    </location>
</feature>
<dbReference type="RefSeq" id="XP_007331172.1">
    <property type="nucleotide sequence ID" value="XM_007331110.1"/>
</dbReference>
<feature type="region of interest" description="Disordered" evidence="1">
    <location>
        <begin position="1"/>
        <end position="35"/>
    </location>
</feature>
<feature type="compositionally biased region" description="Low complexity" evidence="1">
    <location>
        <begin position="130"/>
        <end position="165"/>
    </location>
</feature>
<dbReference type="HOGENOM" id="CLU_375032_0_0_1"/>
<evidence type="ECO:0000313" key="3">
    <source>
        <dbReference type="Proteomes" id="UP000008493"/>
    </source>
</evidence>
<dbReference type="EMBL" id="JH971392">
    <property type="protein sequence ID" value="EKM78549.1"/>
    <property type="molecule type" value="Genomic_DNA"/>
</dbReference>
<name>K5VVQ0_AGABU</name>
<evidence type="ECO:0000313" key="2">
    <source>
        <dbReference type="EMBL" id="EKM78549.1"/>
    </source>
</evidence>
<dbReference type="AlphaFoldDB" id="K5VVQ0"/>
<feature type="compositionally biased region" description="Low complexity" evidence="1">
    <location>
        <begin position="12"/>
        <end position="24"/>
    </location>
</feature>
<dbReference type="Gene3D" id="2.40.70.10">
    <property type="entry name" value="Acid Proteases"/>
    <property type="match status" value="1"/>
</dbReference>
<feature type="region of interest" description="Disordered" evidence="1">
    <location>
        <begin position="410"/>
        <end position="446"/>
    </location>
</feature>
<dbReference type="GeneID" id="18832470"/>
<evidence type="ECO:0000256" key="1">
    <source>
        <dbReference type="SAM" id="MobiDB-lite"/>
    </source>
</evidence>
<gene>
    <name evidence="2" type="ORF">AGABI1DRAFT_92821</name>
</gene>
<sequence>MAPGSLASTLNKPVKPKVVGPLVPNSKPASSLRLTEGQNLRSGKVLSGTATADTSTSGIVFPTHTLTSFTVQHLSMFLEVAAPHTITSVPNNTVDVLVNKTDQLDTGINPVTPTSPITQTQPTVTTLSTLHTPTATTQVPTVPTSSSSDSDTDSDSSSATCSDSDSSSDDDMGSPPMLLSEGIELPKVKGLPRVTASILMAAILRDLEDYVEVHFGDNKKPLPETRKMRKIAGCFANQEHLSWVLTESGKQPADATFPDFMDKMCTRFLPNNWEIQVHNEREAEKMLLNDKVKKKNAILKNTPSHLEGDNLQKFLQACLAKPLLDVVWDAVTVKGDCVFEMMNLAMSDRKTDSASTSTSRCPPLTADERKILSKFSGCFKCRKPFQTHMSKDCTTAWPCREGYRALERPSQQDINAWNKRSSDSSDKRSRPDKTTPYPAKRQRKDTTAAVISTTSEGEILDSDDDVIAAVQEGGDTTDSNIRGKHLYWDCMLTGPNSNSPIQTTALLDSGTYVILICKPLVNKLGLQRYSLKDNFSIRGATTSTRSVLKDYVLIRVVVYPLDRYESQPGKALVIDELYTPIILGMPFLTANLITIDHKARLVRDTEKDYVLIGPKPKAIEHKSDSSAQLQRSTKPYSTTLSYRKLLLDELREKLLTTQLSPAYPSCT</sequence>
<keyword evidence="3" id="KW-1185">Reference proteome</keyword>
<feature type="region of interest" description="Disordered" evidence="1">
    <location>
        <begin position="130"/>
        <end position="179"/>
    </location>
</feature>
<reference evidence="3" key="1">
    <citation type="journal article" date="2012" name="Proc. Natl. Acad. Sci. U.S.A.">
        <title>Genome sequence of the button mushroom Agaricus bisporus reveals mechanisms governing adaptation to a humic-rich ecological niche.</title>
        <authorList>
            <person name="Morin E."/>
            <person name="Kohler A."/>
            <person name="Baker A.R."/>
            <person name="Foulongne-Oriol M."/>
            <person name="Lombard V."/>
            <person name="Nagy L.G."/>
            <person name="Ohm R.A."/>
            <person name="Patyshakuliyeva A."/>
            <person name="Brun A."/>
            <person name="Aerts A.L."/>
            <person name="Bailey A.M."/>
            <person name="Billette C."/>
            <person name="Coutinho P.M."/>
            <person name="Deakin G."/>
            <person name="Doddapaneni H."/>
            <person name="Floudas D."/>
            <person name="Grimwood J."/>
            <person name="Hilden K."/>
            <person name="Kuees U."/>
            <person name="LaButti K.M."/>
            <person name="Lapidus A."/>
            <person name="Lindquist E.A."/>
            <person name="Lucas S.M."/>
            <person name="Murat C."/>
            <person name="Riley R.W."/>
            <person name="Salamov A.A."/>
            <person name="Schmutz J."/>
            <person name="Subramanian V."/>
            <person name="Woesten H.A.B."/>
            <person name="Xu J."/>
            <person name="Eastwood D.C."/>
            <person name="Foster G.D."/>
            <person name="Sonnenberg A.S."/>
            <person name="Cullen D."/>
            <person name="de Vries R.P."/>
            <person name="Lundell T."/>
            <person name="Hibbett D.S."/>
            <person name="Henrissat B."/>
            <person name="Burton K.S."/>
            <person name="Kerrigan R.W."/>
            <person name="Challen M.P."/>
            <person name="Grigoriev I.V."/>
            <person name="Martin F."/>
        </authorList>
    </citation>
    <scope>NUCLEOTIDE SEQUENCE [LARGE SCALE GENOMIC DNA]</scope>
    <source>
        <strain evidence="3">JB137-S8 / ATCC MYA-4627 / FGSC 10392</strain>
    </source>
</reference>
<dbReference type="Proteomes" id="UP000008493">
    <property type="component" value="Unassembled WGS sequence"/>
</dbReference>
<organism evidence="2 3">
    <name type="scientific">Agaricus bisporus var. burnettii (strain JB137-S8 / ATCC MYA-4627 / FGSC 10392)</name>
    <name type="common">White button mushroom</name>
    <dbReference type="NCBI Taxonomy" id="597362"/>
    <lineage>
        <taxon>Eukaryota</taxon>
        <taxon>Fungi</taxon>
        <taxon>Dikarya</taxon>
        <taxon>Basidiomycota</taxon>
        <taxon>Agaricomycotina</taxon>
        <taxon>Agaricomycetes</taxon>
        <taxon>Agaricomycetidae</taxon>
        <taxon>Agaricales</taxon>
        <taxon>Agaricineae</taxon>
        <taxon>Agaricaceae</taxon>
        <taxon>Agaricus</taxon>
    </lineage>
</organism>
<dbReference type="CDD" id="cd00303">
    <property type="entry name" value="retropepsin_like"/>
    <property type="match status" value="1"/>
</dbReference>
<accession>K5VVQ0</accession>
<dbReference type="InParanoid" id="K5VVQ0"/>
<dbReference type="KEGG" id="abp:AGABI1DRAFT92821"/>
<dbReference type="eggNOG" id="ENOG502RCCW">
    <property type="taxonomic scope" value="Eukaryota"/>
</dbReference>
<dbReference type="InterPro" id="IPR021109">
    <property type="entry name" value="Peptidase_aspartic_dom_sf"/>
</dbReference>
<dbReference type="OrthoDB" id="2369050at2759"/>
<feature type="compositionally biased region" description="Basic and acidic residues" evidence="1">
    <location>
        <begin position="420"/>
        <end position="433"/>
    </location>
</feature>
<protein>
    <submittedName>
        <fullName evidence="2">Uncharacterized protein</fullName>
    </submittedName>
</protein>
<proteinExistence type="predicted"/>